<evidence type="ECO:0000313" key="1">
    <source>
        <dbReference type="EMBL" id="CAF2103975.1"/>
    </source>
</evidence>
<dbReference type="Proteomes" id="UP000663824">
    <property type="component" value="Unassembled WGS sequence"/>
</dbReference>
<sequence length="85" mass="9981">MLNRAQRCYKLKYKMKYFDNTIISNESEDFNNDQTDDVINDPAVKSANETNECLEVTKKNMCNSNLDKLKNNQLLNLLNHVHDQQ</sequence>
<evidence type="ECO:0000313" key="2">
    <source>
        <dbReference type="Proteomes" id="UP000663824"/>
    </source>
</evidence>
<reference evidence="1" key="1">
    <citation type="submission" date="2021-02" db="EMBL/GenBank/DDBJ databases">
        <authorList>
            <person name="Nowell W R."/>
        </authorList>
    </citation>
    <scope>NUCLEOTIDE SEQUENCE</scope>
</reference>
<proteinExistence type="predicted"/>
<protein>
    <submittedName>
        <fullName evidence="1">Uncharacterized protein</fullName>
    </submittedName>
</protein>
<dbReference type="AlphaFoldDB" id="A0A816U2K8"/>
<accession>A0A816U2K8</accession>
<name>A0A816U2K8_9BILA</name>
<dbReference type="EMBL" id="CAJNRE010011662">
    <property type="protein sequence ID" value="CAF2103975.1"/>
    <property type="molecule type" value="Genomic_DNA"/>
</dbReference>
<comment type="caution">
    <text evidence="1">The sequence shown here is derived from an EMBL/GenBank/DDBJ whole genome shotgun (WGS) entry which is preliminary data.</text>
</comment>
<organism evidence="1 2">
    <name type="scientific">Rotaria magnacalcarata</name>
    <dbReference type="NCBI Taxonomy" id="392030"/>
    <lineage>
        <taxon>Eukaryota</taxon>
        <taxon>Metazoa</taxon>
        <taxon>Spiralia</taxon>
        <taxon>Gnathifera</taxon>
        <taxon>Rotifera</taxon>
        <taxon>Eurotatoria</taxon>
        <taxon>Bdelloidea</taxon>
        <taxon>Philodinida</taxon>
        <taxon>Philodinidae</taxon>
        <taxon>Rotaria</taxon>
    </lineage>
</organism>
<gene>
    <name evidence="1" type="ORF">MBJ925_LOCUS22845</name>
</gene>